<comment type="caution">
    <text evidence="1">The sequence shown here is derived from an EMBL/GenBank/DDBJ whole genome shotgun (WGS) entry which is preliminary data.</text>
</comment>
<organism evidence="1 2">
    <name type="scientific">Trifolium medium</name>
    <dbReference type="NCBI Taxonomy" id="97028"/>
    <lineage>
        <taxon>Eukaryota</taxon>
        <taxon>Viridiplantae</taxon>
        <taxon>Streptophyta</taxon>
        <taxon>Embryophyta</taxon>
        <taxon>Tracheophyta</taxon>
        <taxon>Spermatophyta</taxon>
        <taxon>Magnoliopsida</taxon>
        <taxon>eudicotyledons</taxon>
        <taxon>Gunneridae</taxon>
        <taxon>Pentapetalae</taxon>
        <taxon>rosids</taxon>
        <taxon>fabids</taxon>
        <taxon>Fabales</taxon>
        <taxon>Fabaceae</taxon>
        <taxon>Papilionoideae</taxon>
        <taxon>50 kb inversion clade</taxon>
        <taxon>NPAAA clade</taxon>
        <taxon>Hologalegina</taxon>
        <taxon>IRL clade</taxon>
        <taxon>Trifolieae</taxon>
        <taxon>Trifolium</taxon>
    </lineage>
</organism>
<sequence>FWNLRVAQYYMARCAEKQGTPKTGYVTCALRRAVWRVAQGKHESAGLVLEDARCAGPCRALRWLGPILLSL</sequence>
<proteinExistence type="predicted"/>
<dbReference type="AlphaFoldDB" id="A0A392TJ44"/>
<evidence type="ECO:0000313" key="2">
    <source>
        <dbReference type="Proteomes" id="UP000265520"/>
    </source>
</evidence>
<name>A0A392TJ44_9FABA</name>
<dbReference type="EMBL" id="LXQA010594895">
    <property type="protein sequence ID" value="MCI61179.1"/>
    <property type="molecule type" value="Genomic_DNA"/>
</dbReference>
<accession>A0A392TJ44</accession>
<feature type="non-terminal residue" evidence="1">
    <location>
        <position position="1"/>
    </location>
</feature>
<protein>
    <submittedName>
        <fullName evidence="1">Uncharacterized protein</fullName>
    </submittedName>
</protein>
<dbReference type="Proteomes" id="UP000265520">
    <property type="component" value="Unassembled WGS sequence"/>
</dbReference>
<evidence type="ECO:0000313" key="1">
    <source>
        <dbReference type="EMBL" id="MCI61179.1"/>
    </source>
</evidence>
<reference evidence="1 2" key="1">
    <citation type="journal article" date="2018" name="Front. Plant Sci.">
        <title>Red Clover (Trifolium pratense) and Zigzag Clover (T. medium) - A Picture of Genomic Similarities and Differences.</title>
        <authorList>
            <person name="Dluhosova J."/>
            <person name="Istvanek J."/>
            <person name="Nedelnik J."/>
            <person name="Repkova J."/>
        </authorList>
    </citation>
    <scope>NUCLEOTIDE SEQUENCE [LARGE SCALE GENOMIC DNA]</scope>
    <source>
        <strain evidence="2">cv. 10/8</strain>
        <tissue evidence="1">Leaf</tissue>
    </source>
</reference>
<keyword evidence="2" id="KW-1185">Reference proteome</keyword>